<keyword evidence="2" id="KW-0812">Transmembrane</keyword>
<dbReference type="InterPro" id="IPR021838">
    <property type="entry name" value="DUF3431"/>
</dbReference>
<dbReference type="PANTHER" id="PTHR37490">
    <property type="entry name" value="EXPRESSED PROTEIN"/>
    <property type="match status" value="1"/>
</dbReference>
<evidence type="ECO:0000256" key="2">
    <source>
        <dbReference type="SAM" id="Phobius"/>
    </source>
</evidence>
<evidence type="ECO:0000313" key="3">
    <source>
        <dbReference type="EMBL" id="CAK8997001.1"/>
    </source>
</evidence>
<dbReference type="Proteomes" id="UP001642484">
    <property type="component" value="Unassembled WGS sequence"/>
</dbReference>
<feature type="region of interest" description="Disordered" evidence="1">
    <location>
        <begin position="77"/>
        <end position="119"/>
    </location>
</feature>
<keyword evidence="2" id="KW-0472">Membrane</keyword>
<dbReference type="PANTHER" id="PTHR37490:SF1">
    <property type="entry name" value="GLYCOSYLTRANSFERASE 2-LIKE DOMAIN-CONTAINING PROTEIN"/>
    <property type="match status" value="1"/>
</dbReference>
<name>A0ABP0I354_9DINO</name>
<reference evidence="3 4" key="1">
    <citation type="submission" date="2024-02" db="EMBL/GenBank/DDBJ databases">
        <authorList>
            <person name="Chen Y."/>
            <person name="Shah S."/>
            <person name="Dougan E. K."/>
            <person name="Thang M."/>
            <person name="Chan C."/>
        </authorList>
    </citation>
    <scope>NUCLEOTIDE SEQUENCE [LARGE SCALE GENOMIC DNA]</scope>
</reference>
<comment type="caution">
    <text evidence="3">The sequence shown here is derived from an EMBL/GenBank/DDBJ whole genome shotgun (WGS) entry which is preliminary data.</text>
</comment>
<evidence type="ECO:0000256" key="1">
    <source>
        <dbReference type="SAM" id="MobiDB-lite"/>
    </source>
</evidence>
<feature type="transmembrane region" description="Helical" evidence="2">
    <location>
        <begin position="21"/>
        <end position="42"/>
    </location>
</feature>
<dbReference type="EMBL" id="CAXAMN010001947">
    <property type="protein sequence ID" value="CAK8997001.1"/>
    <property type="molecule type" value="Genomic_DNA"/>
</dbReference>
<feature type="compositionally biased region" description="Polar residues" evidence="1">
    <location>
        <begin position="107"/>
        <end position="118"/>
    </location>
</feature>
<gene>
    <name evidence="3" type="ORF">CCMP2556_LOCUS4681</name>
</gene>
<proteinExistence type="predicted"/>
<evidence type="ECO:0000313" key="4">
    <source>
        <dbReference type="Proteomes" id="UP001642484"/>
    </source>
</evidence>
<protein>
    <submittedName>
        <fullName evidence="3">Uncharacterized protein</fullName>
    </submittedName>
</protein>
<sequence>MSKRRRVHNEEGGRGRTDGRTWAIGLCLTVAVLFALASLQVLDVPQIGLTEPHKTIQKANVAEALLRLEKNQKSARLERTALEGGAPSSTLRAEPTGHLDGSVAGAPSTTPPGQSNASEPEMIWYDLPRRSPLNAQIDLVIAAFREDLSWINVMMEPMASDFALRLYCKGDRLKDPRCLRIDNFGGEEYAYLTHITHFYDDLAPITIFTLGSIYDRGWDWLKCRKLNFVLSQLDTPERRQNFPGFATMAHTKPDSFHEFEGFFTLTKYQNHAGGTKTASCRASITPLQKWFEAFINVSLAKARHTGVLYNPIFAVSRERIRQFPRSMYERLLREILRCTAKEHEGVAEAGHYLERAWKPMFETYIKDAYKCSGHFGQKKGDLACCNQTKTVYIELPWTICSESRPICSGFVDGAGWGTCMPADLGERRDTCPEGIRMKPK</sequence>
<keyword evidence="2" id="KW-1133">Transmembrane helix</keyword>
<dbReference type="Pfam" id="PF11913">
    <property type="entry name" value="DUF3431"/>
    <property type="match status" value="1"/>
</dbReference>
<keyword evidence="4" id="KW-1185">Reference proteome</keyword>
<organism evidence="3 4">
    <name type="scientific">Durusdinium trenchii</name>
    <dbReference type="NCBI Taxonomy" id="1381693"/>
    <lineage>
        <taxon>Eukaryota</taxon>
        <taxon>Sar</taxon>
        <taxon>Alveolata</taxon>
        <taxon>Dinophyceae</taxon>
        <taxon>Suessiales</taxon>
        <taxon>Symbiodiniaceae</taxon>
        <taxon>Durusdinium</taxon>
    </lineage>
</organism>
<accession>A0ABP0I354</accession>